<dbReference type="InterPro" id="IPR024923">
    <property type="entry name" value="PG_synth_SpoVB"/>
</dbReference>
<keyword evidence="2" id="KW-1003">Cell membrane</keyword>
<feature type="transmembrane region" description="Helical" evidence="6">
    <location>
        <begin position="181"/>
        <end position="204"/>
    </location>
</feature>
<keyword evidence="5 6" id="KW-0472">Membrane</keyword>
<feature type="transmembrane region" description="Helical" evidence="6">
    <location>
        <begin position="349"/>
        <end position="371"/>
    </location>
</feature>
<keyword evidence="8" id="KW-1185">Reference proteome</keyword>
<evidence type="ECO:0000256" key="2">
    <source>
        <dbReference type="ARBA" id="ARBA00022475"/>
    </source>
</evidence>
<comment type="subcellular location">
    <subcellularLocation>
        <location evidence="1">Cell membrane</location>
        <topology evidence="1">Multi-pass membrane protein</topology>
    </subcellularLocation>
</comment>
<accession>A0A919XC12</accession>
<evidence type="ECO:0000256" key="4">
    <source>
        <dbReference type="ARBA" id="ARBA00022989"/>
    </source>
</evidence>
<feature type="transmembrane region" description="Helical" evidence="6">
    <location>
        <begin position="378"/>
        <end position="398"/>
    </location>
</feature>
<dbReference type="EMBL" id="BORP01000006">
    <property type="protein sequence ID" value="GIO28147.1"/>
    <property type="molecule type" value="Genomic_DNA"/>
</dbReference>
<gene>
    <name evidence="7" type="primary">yabM</name>
    <name evidence="7" type="ORF">J43TS3_27580</name>
</gene>
<feature type="transmembrane region" description="Helical" evidence="6">
    <location>
        <begin position="277"/>
        <end position="297"/>
    </location>
</feature>
<comment type="caution">
    <text evidence="7">The sequence shown here is derived from an EMBL/GenBank/DDBJ whole genome shotgun (WGS) entry which is preliminary data.</text>
</comment>
<sequence length="517" mass="56804">METNKFVAGALLLSVAGLISKILSAGYRIPLQNLTGDIGFYIYQQVYPIIGIAMALALYGFPTAISKLAAEKDRISFKYFMLPILFILFLICGTFSFLLFVNADAIATKIGDKQLVFAYQLASMVFLIVPFTALLRGIFQGKSFMKPTAYSQIGEQVVRVFVIIMVAVMVSYGGWDLYRLGPAAGIASIGGSIFALCILIYFYIKDRPSSFVTYTIPWKEYGRTIIVFGLIASLNHMILLILQFADAFTMVPSLIEYGLSPTEAMEAKGVFDRGQPLIQIGAVLGSSFGLALVPAISRKGTIDRYRETSAQISGALKISFILAAGASIGLIMLFPKVNSLLFQDNQGTLSLSILMVAVVLSALVITASSVLQGLDNEIWVALFILSAFLIKWLFNIFLVPHYGIIGSAIATVLSLLFLIVALVFRLKRIMGGEKLIQMKWIGFVLAISGMVIVVWLAELLIGTYDLSRFGLLIYILIVSTVGAITYLSLLVRFNVFLDSELSLLPFGSRLIRHHRRM</sequence>
<evidence type="ECO:0000256" key="3">
    <source>
        <dbReference type="ARBA" id="ARBA00022692"/>
    </source>
</evidence>
<evidence type="ECO:0000256" key="1">
    <source>
        <dbReference type="ARBA" id="ARBA00004651"/>
    </source>
</evidence>
<protein>
    <submittedName>
        <fullName evidence="7">Membrane protein YabM</fullName>
    </submittedName>
</protein>
<feature type="transmembrane region" description="Helical" evidence="6">
    <location>
        <begin position="438"/>
        <end position="457"/>
    </location>
</feature>
<evidence type="ECO:0000256" key="6">
    <source>
        <dbReference type="SAM" id="Phobius"/>
    </source>
</evidence>
<feature type="transmembrane region" description="Helical" evidence="6">
    <location>
        <begin position="225"/>
        <end position="245"/>
    </location>
</feature>
<evidence type="ECO:0000313" key="7">
    <source>
        <dbReference type="EMBL" id="GIO28147.1"/>
    </source>
</evidence>
<evidence type="ECO:0000256" key="5">
    <source>
        <dbReference type="ARBA" id="ARBA00023136"/>
    </source>
</evidence>
<proteinExistence type="predicted"/>
<name>A0A919XC12_9BACI</name>
<feature type="transmembrane region" description="Helical" evidence="6">
    <location>
        <begin position="318"/>
        <end position="337"/>
    </location>
</feature>
<dbReference type="AlphaFoldDB" id="A0A919XC12"/>
<feature type="transmembrane region" description="Helical" evidence="6">
    <location>
        <begin position="469"/>
        <end position="491"/>
    </location>
</feature>
<dbReference type="CDD" id="cd13124">
    <property type="entry name" value="MATE_SpoVB_like"/>
    <property type="match status" value="1"/>
</dbReference>
<feature type="transmembrane region" description="Helical" evidence="6">
    <location>
        <begin position="40"/>
        <end position="59"/>
    </location>
</feature>
<dbReference type="Pfam" id="PF01943">
    <property type="entry name" value="Polysacc_synt"/>
    <property type="match status" value="1"/>
</dbReference>
<feature type="transmembrane region" description="Helical" evidence="6">
    <location>
        <begin position="80"/>
        <end position="103"/>
    </location>
</feature>
<dbReference type="InterPro" id="IPR050833">
    <property type="entry name" value="Poly_Biosynth_Transport"/>
</dbReference>
<dbReference type="InterPro" id="IPR002797">
    <property type="entry name" value="Polysacc_synth"/>
</dbReference>
<feature type="transmembrane region" description="Helical" evidence="6">
    <location>
        <begin position="404"/>
        <end position="426"/>
    </location>
</feature>
<evidence type="ECO:0000313" key="8">
    <source>
        <dbReference type="Proteomes" id="UP000676917"/>
    </source>
</evidence>
<dbReference type="PANTHER" id="PTHR30250">
    <property type="entry name" value="PST FAMILY PREDICTED COLANIC ACID TRANSPORTER"/>
    <property type="match status" value="1"/>
</dbReference>
<feature type="transmembrane region" description="Helical" evidence="6">
    <location>
        <begin position="156"/>
        <end position="175"/>
    </location>
</feature>
<reference evidence="7" key="1">
    <citation type="submission" date="2021-03" db="EMBL/GenBank/DDBJ databases">
        <title>Antimicrobial resistance genes in bacteria isolated from Japanese honey, and their potential for conferring macrolide and lincosamide resistance in the American foulbrood pathogen Paenibacillus larvae.</title>
        <authorList>
            <person name="Okamoto M."/>
            <person name="Kumagai M."/>
            <person name="Kanamori H."/>
            <person name="Takamatsu D."/>
        </authorList>
    </citation>
    <scope>NUCLEOTIDE SEQUENCE</scope>
    <source>
        <strain evidence="7">J43TS3</strain>
    </source>
</reference>
<feature type="transmembrane region" description="Helical" evidence="6">
    <location>
        <begin position="115"/>
        <end position="135"/>
    </location>
</feature>
<dbReference type="GO" id="GO:0005886">
    <property type="term" value="C:plasma membrane"/>
    <property type="evidence" value="ECO:0007669"/>
    <property type="project" value="UniProtKB-SubCell"/>
</dbReference>
<keyword evidence="4 6" id="KW-1133">Transmembrane helix</keyword>
<dbReference type="Proteomes" id="UP000676917">
    <property type="component" value="Unassembled WGS sequence"/>
</dbReference>
<dbReference type="PANTHER" id="PTHR30250:SF29">
    <property type="entry name" value="POLYSACCHARIDE BIOSYNTHESIS PROTEIN C-TERMINAL DOMAIN-CONTAINING PROTEIN"/>
    <property type="match status" value="1"/>
</dbReference>
<dbReference type="RefSeq" id="WP_212921620.1">
    <property type="nucleotide sequence ID" value="NZ_BORP01000006.1"/>
</dbReference>
<organism evidence="7 8">
    <name type="scientific">Ornithinibacillus bavariensis</name>
    <dbReference type="NCBI Taxonomy" id="545502"/>
    <lineage>
        <taxon>Bacteria</taxon>
        <taxon>Bacillati</taxon>
        <taxon>Bacillota</taxon>
        <taxon>Bacilli</taxon>
        <taxon>Bacillales</taxon>
        <taxon>Bacillaceae</taxon>
        <taxon>Ornithinibacillus</taxon>
    </lineage>
</organism>
<keyword evidence="3 6" id="KW-0812">Transmembrane</keyword>